<feature type="compositionally biased region" description="Low complexity" evidence="1">
    <location>
        <begin position="254"/>
        <end position="268"/>
    </location>
</feature>
<dbReference type="AlphaFoldDB" id="A0AA42Q5M4"/>
<dbReference type="EMBL" id="JAOCEK010000026">
    <property type="protein sequence ID" value="MDH1336791.1"/>
    <property type="molecule type" value="Genomic_DNA"/>
</dbReference>
<dbReference type="RefSeq" id="WP_280009276.1">
    <property type="nucleotide sequence ID" value="NZ_JAOCEK010000026.1"/>
</dbReference>
<evidence type="ECO:0000256" key="1">
    <source>
        <dbReference type="SAM" id="MobiDB-lite"/>
    </source>
</evidence>
<reference evidence="2" key="1">
    <citation type="submission" date="2022-09" db="EMBL/GenBank/DDBJ databases">
        <title>Intensive care unit water sources are persistently colonized with multi-drug resistant bacteria and are the site of extensive horizontal gene transfer of antibiotic resistance genes.</title>
        <authorList>
            <person name="Diorio-Toth L."/>
        </authorList>
    </citation>
    <scope>NUCLEOTIDE SEQUENCE</scope>
    <source>
        <strain evidence="2">GD03832</strain>
    </source>
</reference>
<comment type="caution">
    <text evidence="2">The sequence shown here is derived from an EMBL/GenBank/DDBJ whole genome shotgun (WGS) entry which is preliminary data.</text>
</comment>
<feature type="region of interest" description="Disordered" evidence="1">
    <location>
        <begin position="254"/>
        <end position="284"/>
    </location>
</feature>
<protein>
    <submittedName>
        <fullName evidence="2">Gas vesicle protein GvpG</fullName>
    </submittedName>
</protein>
<feature type="compositionally biased region" description="Low complexity" evidence="1">
    <location>
        <begin position="55"/>
        <end position="87"/>
    </location>
</feature>
<gene>
    <name evidence="2" type="ORF">N5D63_21825</name>
</gene>
<feature type="compositionally biased region" description="Basic and acidic residues" evidence="1">
    <location>
        <begin position="14"/>
        <end position="23"/>
    </location>
</feature>
<accession>A0AA42Q5M4</accession>
<name>A0AA42Q5M4_9BURK</name>
<evidence type="ECO:0000313" key="2">
    <source>
        <dbReference type="EMBL" id="MDH1336791.1"/>
    </source>
</evidence>
<sequence>MSMFSEEDLAGLSEAEREALRDLAEDDQDLQPPAGESDEAGAATAAAATEEDESAAAAGAEKAAQQAGAAEGAASGADDTAAGAAAGAKEEGAADDGAAAPAPAAIQPVSPADADEQRKTLRAEKATALQQLLDGEIDQEAYQEVESRVQDKLDDLARAAAVDMARSQMQQDAMFTEYHQHLGVAQKALKAAGIDLDGEAGAQFDRAVRLFAQDAADRGLTDTLGNMAASRDALAEAQALMLRRFGKSAAAAPSAPAAAPGAAPAAAPTAPPVRKPAAADRSALPPTLAGVPAAADASVGSEFAHLDGLEGTALEKALARMTPDQQERYLGA</sequence>
<dbReference type="Proteomes" id="UP001161065">
    <property type="component" value="Unassembled WGS sequence"/>
</dbReference>
<proteinExistence type="predicted"/>
<feature type="region of interest" description="Disordered" evidence="1">
    <location>
        <begin position="1"/>
        <end position="123"/>
    </location>
</feature>
<feature type="compositionally biased region" description="Low complexity" evidence="1">
    <location>
        <begin position="95"/>
        <end position="105"/>
    </location>
</feature>
<evidence type="ECO:0000313" key="3">
    <source>
        <dbReference type="Proteomes" id="UP001161065"/>
    </source>
</evidence>
<organism evidence="2 3">
    <name type="scientific">Comamonas thiooxydans</name>
    <dbReference type="NCBI Taxonomy" id="363952"/>
    <lineage>
        <taxon>Bacteria</taxon>
        <taxon>Pseudomonadati</taxon>
        <taxon>Pseudomonadota</taxon>
        <taxon>Betaproteobacteria</taxon>
        <taxon>Burkholderiales</taxon>
        <taxon>Comamonadaceae</taxon>
        <taxon>Comamonas</taxon>
    </lineage>
</organism>